<proteinExistence type="predicted"/>
<organism evidence="1 2">
    <name type="scientific">Parascedosporium putredinis</name>
    <dbReference type="NCBI Taxonomy" id="1442378"/>
    <lineage>
        <taxon>Eukaryota</taxon>
        <taxon>Fungi</taxon>
        <taxon>Dikarya</taxon>
        <taxon>Ascomycota</taxon>
        <taxon>Pezizomycotina</taxon>
        <taxon>Sordariomycetes</taxon>
        <taxon>Hypocreomycetidae</taxon>
        <taxon>Microascales</taxon>
        <taxon>Microascaceae</taxon>
        <taxon>Parascedosporium</taxon>
    </lineage>
</organism>
<dbReference type="Proteomes" id="UP000838763">
    <property type="component" value="Unassembled WGS sequence"/>
</dbReference>
<protein>
    <submittedName>
        <fullName evidence="1">Uncharacterized protein</fullName>
    </submittedName>
</protein>
<sequence length="28" mass="2991">DESGDSDTRSVASLPAVHLEKCEPGLYD</sequence>
<evidence type="ECO:0000313" key="2">
    <source>
        <dbReference type="Proteomes" id="UP000838763"/>
    </source>
</evidence>
<keyword evidence="2" id="KW-1185">Reference proteome</keyword>
<feature type="non-terminal residue" evidence="1">
    <location>
        <position position="1"/>
    </location>
</feature>
<accession>A0A9P1GVI8</accession>
<dbReference type="AlphaFoldDB" id="A0A9P1GVI8"/>
<name>A0A9P1GVI8_9PEZI</name>
<dbReference type="EMBL" id="CALLCH030000001">
    <property type="protein sequence ID" value="CAI4211416.1"/>
    <property type="molecule type" value="Genomic_DNA"/>
</dbReference>
<reference evidence="1" key="1">
    <citation type="submission" date="2022-11" db="EMBL/GenBank/DDBJ databases">
        <authorList>
            <person name="Scott C."/>
            <person name="Bruce N."/>
        </authorList>
    </citation>
    <scope>NUCLEOTIDE SEQUENCE</scope>
</reference>
<gene>
    <name evidence="1" type="ORF">PPNO1_LOCUS1204</name>
</gene>
<feature type="non-terminal residue" evidence="1">
    <location>
        <position position="28"/>
    </location>
</feature>
<dbReference type="OrthoDB" id="435402at2759"/>
<comment type="caution">
    <text evidence="1">The sequence shown here is derived from an EMBL/GenBank/DDBJ whole genome shotgun (WGS) entry which is preliminary data.</text>
</comment>
<evidence type="ECO:0000313" key="1">
    <source>
        <dbReference type="EMBL" id="CAI4211416.1"/>
    </source>
</evidence>